<feature type="domain" description="AB hydrolase-1" evidence="2">
    <location>
        <begin position="20"/>
        <end position="248"/>
    </location>
</feature>
<reference evidence="3" key="1">
    <citation type="submission" date="2021-06" db="EMBL/GenBank/DDBJ databases">
        <authorList>
            <person name="Criscuolo A."/>
        </authorList>
    </citation>
    <scope>NUCLEOTIDE SEQUENCE</scope>
    <source>
        <strain evidence="3">CIP111803</strain>
    </source>
</reference>
<dbReference type="PANTHER" id="PTHR43798">
    <property type="entry name" value="MONOACYLGLYCEROL LIPASE"/>
    <property type="match status" value="1"/>
</dbReference>
<sequence length="266" mass="28720">MSDLAPLHVRVHGSGPTQAVLVHSLFFDGTMFDDFVAVADLPVRYLIPDLRGQGRSPGGDLSLEALAADVIALVERESSAPVHVVGSSMGGYVATLAAARRPDLFLDCTLLGGTADAELDPDRFAELERAIRTGIDDAVIDRIEHTMFGDDFLARPRTDAIRDRWRSHFTRLPAGVADAAHEVFARASLHDAVAALTMPVQLIAGQQDHAKEPEQMRRMLPLLADGRLTVLEGVGHTPIVEAPDAVASIVDDFWFSNSSQQKGRVA</sequence>
<name>A0A916NI91_9MICO</name>
<gene>
    <name evidence="3" type="primary">menH_3</name>
    <name evidence="3" type="ORF">LEUCIP111803_02294</name>
</gene>
<dbReference type="RefSeq" id="WP_268912071.1">
    <property type="nucleotide sequence ID" value="NZ_CAJVAP010000033.1"/>
</dbReference>
<keyword evidence="3" id="KW-0456">Lyase</keyword>
<evidence type="ECO:0000313" key="3">
    <source>
        <dbReference type="EMBL" id="CAG7619448.1"/>
    </source>
</evidence>
<keyword evidence="4" id="KW-1185">Reference proteome</keyword>
<comment type="caution">
    <text evidence="3">The sequence shown here is derived from an EMBL/GenBank/DDBJ whole genome shotgun (WGS) entry which is preliminary data.</text>
</comment>
<evidence type="ECO:0000256" key="1">
    <source>
        <dbReference type="ARBA" id="ARBA00022801"/>
    </source>
</evidence>
<dbReference type="GO" id="GO:0016020">
    <property type="term" value="C:membrane"/>
    <property type="evidence" value="ECO:0007669"/>
    <property type="project" value="TreeGrafter"/>
</dbReference>
<dbReference type="Proteomes" id="UP000693892">
    <property type="component" value="Unassembled WGS sequence"/>
</dbReference>
<keyword evidence="1" id="KW-0378">Hydrolase</keyword>
<dbReference type="PANTHER" id="PTHR43798:SF31">
    <property type="entry name" value="AB HYDROLASE SUPERFAMILY PROTEIN YCLE"/>
    <property type="match status" value="1"/>
</dbReference>
<dbReference type="Pfam" id="PF12697">
    <property type="entry name" value="Abhydrolase_6"/>
    <property type="match status" value="1"/>
</dbReference>
<proteinExistence type="predicted"/>
<evidence type="ECO:0000313" key="4">
    <source>
        <dbReference type="Proteomes" id="UP000693892"/>
    </source>
</evidence>
<dbReference type="EMBL" id="CAJVAP010000033">
    <property type="protein sequence ID" value="CAG7619448.1"/>
    <property type="molecule type" value="Genomic_DNA"/>
</dbReference>
<protein>
    <submittedName>
        <fullName evidence="3">2-succinyl-6-hydroxy-2, 4-cyclohexadiene-1-carboxylate synthase</fullName>
        <ecNumber evidence="3">4.2.99.20</ecNumber>
    </submittedName>
</protein>
<dbReference type="InterPro" id="IPR050266">
    <property type="entry name" value="AB_hydrolase_sf"/>
</dbReference>
<dbReference type="InterPro" id="IPR000073">
    <property type="entry name" value="AB_hydrolase_1"/>
</dbReference>
<dbReference type="GO" id="GO:0070205">
    <property type="term" value="F:2-succinyl-6-hydroxy-2,4-cyclohexadiene-1-carboxylate synthase activity"/>
    <property type="evidence" value="ECO:0007669"/>
    <property type="project" value="UniProtKB-EC"/>
</dbReference>
<dbReference type="EC" id="4.2.99.20" evidence="3"/>
<evidence type="ECO:0000259" key="2">
    <source>
        <dbReference type="Pfam" id="PF12697"/>
    </source>
</evidence>
<organism evidence="3 4">
    <name type="scientific">Leucobacter soli</name>
    <dbReference type="NCBI Taxonomy" id="2812850"/>
    <lineage>
        <taxon>Bacteria</taxon>
        <taxon>Bacillati</taxon>
        <taxon>Actinomycetota</taxon>
        <taxon>Actinomycetes</taxon>
        <taxon>Micrococcales</taxon>
        <taxon>Microbacteriaceae</taxon>
        <taxon>Leucobacter</taxon>
    </lineage>
</organism>
<dbReference type="GO" id="GO:0016787">
    <property type="term" value="F:hydrolase activity"/>
    <property type="evidence" value="ECO:0007669"/>
    <property type="project" value="UniProtKB-KW"/>
</dbReference>
<dbReference type="AlphaFoldDB" id="A0A916NI91"/>
<accession>A0A916NI91</accession>